<evidence type="ECO:0000256" key="1">
    <source>
        <dbReference type="ARBA" id="ARBA00008421"/>
    </source>
</evidence>
<name>A0A8H6RXJ0_MYCCL</name>
<comment type="similarity">
    <text evidence="1">Belongs to the TEC1 family.</text>
</comment>
<dbReference type="InterPro" id="IPR038096">
    <property type="entry name" value="TEA/ATTS_sf"/>
</dbReference>
<evidence type="ECO:0000259" key="2">
    <source>
        <dbReference type="Pfam" id="PF01285"/>
    </source>
</evidence>
<keyword evidence="4" id="KW-1185">Reference proteome</keyword>
<dbReference type="Proteomes" id="UP000613580">
    <property type="component" value="Unassembled WGS sequence"/>
</dbReference>
<dbReference type="Gene3D" id="6.10.20.40">
    <property type="entry name" value="TEA/ATTS domain"/>
    <property type="match status" value="1"/>
</dbReference>
<dbReference type="GO" id="GO:0003700">
    <property type="term" value="F:DNA-binding transcription factor activity"/>
    <property type="evidence" value="ECO:0007669"/>
    <property type="project" value="InterPro"/>
</dbReference>
<sequence>MYPGDSDLGISAGTHYQHVMHADEMRSSLNLSAAEEDEINSALGRIVTHRKIVPGSLGAAVWPLELDIRLIQGIVAYREFEEALQRDFINELRPRKLVTRNQFISRLILSESNLARTRTQISSRTQQLKDNSNKWVRALLDGIPLQPGAPIPAILVNFKRPNVDMIIHVERPSIILPANYQPIRIFANIVTIGDPGTQPLEITCFSGPPRSIEPRSPEWRTVHRAASQESAELTVLVLSDIALEMYSEIELRRNGTCVASLKLPDALGPTGFANEAGLRRRQYKTTIVPNGWRTYPAMKLPDCRVLQKLYALGTPRGVPFAEITYVFEARTASAAETAELTAHEPASFVAYSDFKFYALPEATVTRSSGIPVEQAAHMGVLKGPPKPSARKDDLIFRADESGWLVYNGDEPSQRLTPDRQSPGLETMAAPLHPRSESRWRMNLSNAPATHMAEDERRQLLAYAGNLRPRQPAPAEVEVKFNLENGLRRRLELRWTGPELGPGPGLALPILVNADPKHPMVVPVPQNAFSTRVAKPKASPTLEPLSPRRVASRRMALAELLHEPTPEPEDSYSLPGSPLPSFRLRAAVWDDVA</sequence>
<dbReference type="AlphaFoldDB" id="A0A8H6RXJ0"/>
<feature type="domain" description="TEA" evidence="2">
    <location>
        <begin position="59"/>
        <end position="130"/>
    </location>
</feature>
<protein>
    <recommendedName>
        <fullName evidence="2">TEA domain-containing protein</fullName>
    </recommendedName>
</protein>
<dbReference type="EMBL" id="JACAZE010000070">
    <property type="protein sequence ID" value="KAF7288117.1"/>
    <property type="molecule type" value="Genomic_DNA"/>
</dbReference>
<proteinExistence type="inferred from homology"/>
<reference evidence="3" key="1">
    <citation type="submission" date="2020-05" db="EMBL/GenBank/DDBJ databases">
        <title>Mycena genomes resolve the evolution of fungal bioluminescence.</title>
        <authorList>
            <person name="Tsai I.J."/>
        </authorList>
    </citation>
    <scope>NUCLEOTIDE SEQUENCE</scope>
    <source>
        <strain evidence="3">110903Hualien_Pintung</strain>
    </source>
</reference>
<accession>A0A8H6RXJ0</accession>
<dbReference type="InterPro" id="IPR000818">
    <property type="entry name" value="TEA/ATTS_dom"/>
</dbReference>
<evidence type="ECO:0000313" key="3">
    <source>
        <dbReference type="EMBL" id="KAF7288117.1"/>
    </source>
</evidence>
<dbReference type="OrthoDB" id="3068268at2759"/>
<organism evidence="3 4">
    <name type="scientific">Mycena chlorophos</name>
    <name type="common">Agaric fungus</name>
    <name type="synonym">Agaricus chlorophos</name>
    <dbReference type="NCBI Taxonomy" id="658473"/>
    <lineage>
        <taxon>Eukaryota</taxon>
        <taxon>Fungi</taxon>
        <taxon>Dikarya</taxon>
        <taxon>Basidiomycota</taxon>
        <taxon>Agaricomycotina</taxon>
        <taxon>Agaricomycetes</taxon>
        <taxon>Agaricomycetidae</taxon>
        <taxon>Agaricales</taxon>
        <taxon>Marasmiineae</taxon>
        <taxon>Mycenaceae</taxon>
        <taxon>Mycena</taxon>
    </lineage>
</organism>
<gene>
    <name evidence="3" type="ORF">HMN09_01426900</name>
</gene>
<comment type="caution">
    <text evidence="3">The sequence shown here is derived from an EMBL/GenBank/DDBJ whole genome shotgun (WGS) entry which is preliminary data.</text>
</comment>
<evidence type="ECO:0000313" key="4">
    <source>
        <dbReference type="Proteomes" id="UP000613580"/>
    </source>
</evidence>
<dbReference type="Pfam" id="PF01285">
    <property type="entry name" value="TEA"/>
    <property type="match status" value="1"/>
</dbReference>